<dbReference type="EC" id="2.7.1.17" evidence="6"/>
<dbReference type="PANTHER" id="PTHR10196">
    <property type="entry name" value="SUGAR KINASE"/>
    <property type="match status" value="1"/>
</dbReference>
<feature type="domain" description="Carbohydrate kinase FGGY N-terminal" evidence="7">
    <location>
        <begin position="128"/>
        <end position="276"/>
    </location>
</feature>
<dbReference type="InterPro" id="IPR000577">
    <property type="entry name" value="Carb_kinase_FGGY"/>
</dbReference>
<comment type="function">
    <text evidence="6">Highly specific D-xylulose kinase which participates in the catabolism of xylose. Xylose is a major component of hemicelluloses such as xylan. Most fungi utilize D-xylose via three enzymatic reactions, xylose reductase (XR), xylitol dehydrogenase (XDH), and xylulokinase, to form xylulose 5-phosphate, which enters pentose phosphate pathway.</text>
</comment>
<dbReference type="GO" id="GO:0005829">
    <property type="term" value="C:cytosol"/>
    <property type="evidence" value="ECO:0007669"/>
    <property type="project" value="TreeGrafter"/>
</dbReference>
<protein>
    <recommendedName>
        <fullName evidence="6">Xylulose kinase</fullName>
        <ecNumber evidence="6">2.7.1.17</ecNumber>
    </recommendedName>
</protein>
<dbReference type="GO" id="GO:0042732">
    <property type="term" value="P:D-xylose metabolic process"/>
    <property type="evidence" value="ECO:0007669"/>
    <property type="project" value="UniProtKB-UniRule"/>
</dbReference>
<reference evidence="9 10" key="1">
    <citation type="journal article" date="2019" name="Sci. Rep.">
        <title>Comparative genomics of chytrid fungi reveal insights into the obligate biotrophic and pathogenic lifestyle of Synchytrium endobioticum.</title>
        <authorList>
            <person name="van de Vossenberg B.T.L.H."/>
            <person name="Warris S."/>
            <person name="Nguyen H.D.T."/>
            <person name="van Gent-Pelzer M.P.E."/>
            <person name="Joly D.L."/>
            <person name="van de Geest H.C."/>
            <person name="Bonants P.J.M."/>
            <person name="Smith D.S."/>
            <person name="Levesque C.A."/>
            <person name="van der Lee T.A.J."/>
        </authorList>
    </citation>
    <scope>NUCLEOTIDE SEQUENCE [LARGE SCALE GENOMIC DNA]</scope>
    <source>
        <strain evidence="9 10">JEL517</strain>
    </source>
</reference>
<dbReference type="PIRSF" id="PIRSF000538">
    <property type="entry name" value="GlpK"/>
    <property type="match status" value="1"/>
</dbReference>
<dbReference type="InterPro" id="IPR018485">
    <property type="entry name" value="FGGY_C"/>
</dbReference>
<evidence type="ECO:0000256" key="6">
    <source>
        <dbReference type="RuleBase" id="RU367058"/>
    </source>
</evidence>
<dbReference type="GO" id="GO:0004856">
    <property type="term" value="F:D-xylulokinase activity"/>
    <property type="evidence" value="ECO:0007669"/>
    <property type="project" value="UniProtKB-UniRule"/>
</dbReference>
<evidence type="ECO:0000256" key="3">
    <source>
        <dbReference type="ARBA" id="ARBA00022679"/>
    </source>
</evidence>
<sequence>MVLVAGIDASTQQLKFIAIDDRLNVVKEVSVNFDKELPHFNTVGGVMANGLVVTAPTLLWVEALDSLLSKLQAEGFPFDQVMAISGSGQQHGSVYWKIRAHQTLKNLDSSKTLHEQLLDSFAVSQSPIWQDASTGKECKMLEDAMGGPQALADLTGSRAYERFTGSQIAKIAHTQPDAYQNTERTSLVSSFMCSLLCGKYAPIDTSDASGMNLMNITTKTWCDELLKVCGDALKEKLGLLAEGDASLGSISSYYVNRYGFPSTCIVTPFTGDNPASLSSFPSKAGDVIISLGTSDTLFLTLNDPKPALDGHILAHPTEKDCYMGMLVYKNGSLARERVRDSVGTRTWEEFDNLVKSLPPGCNGRTGFYYYMAEITPRAMGVFKYENESQVDEFSEIEWNARAILESQALSMASHAQALNLKPERIIATGGGSQNNVFLGILADVFGCEVYKADADANSASLGACYRALRVLKGGDMVVNTKLVLSATPDPVRVDLYKEMLGKWRILEEQVIRDGAF</sequence>
<dbReference type="GO" id="GO:0005524">
    <property type="term" value="F:ATP binding"/>
    <property type="evidence" value="ECO:0007669"/>
    <property type="project" value="UniProtKB-UniRule"/>
</dbReference>
<dbReference type="PANTHER" id="PTHR10196:SF57">
    <property type="entry name" value="XYLULOSE KINASE"/>
    <property type="match status" value="1"/>
</dbReference>
<comment type="catalytic activity">
    <reaction evidence="5 6">
        <text>D-xylulose + ATP = D-xylulose 5-phosphate + ADP + H(+)</text>
        <dbReference type="Rhea" id="RHEA:10964"/>
        <dbReference type="ChEBI" id="CHEBI:15378"/>
        <dbReference type="ChEBI" id="CHEBI:17140"/>
        <dbReference type="ChEBI" id="CHEBI:30616"/>
        <dbReference type="ChEBI" id="CHEBI:57737"/>
        <dbReference type="ChEBI" id="CHEBI:456216"/>
        <dbReference type="EC" id="2.7.1.17"/>
    </reaction>
</comment>
<dbReference type="CDD" id="cd07776">
    <property type="entry name" value="ASKHA_NBD_FGGY_SpXK-like"/>
    <property type="match status" value="1"/>
</dbReference>
<dbReference type="InterPro" id="IPR042024">
    <property type="entry name" value="D-XK_euk"/>
</dbReference>
<evidence type="ECO:0000256" key="5">
    <source>
        <dbReference type="ARBA" id="ARBA00048885"/>
    </source>
</evidence>
<dbReference type="Proteomes" id="UP000319731">
    <property type="component" value="Unassembled WGS sequence"/>
</dbReference>
<dbReference type="Gene3D" id="3.30.420.40">
    <property type="match status" value="2"/>
</dbReference>
<evidence type="ECO:0000313" key="9">
    <source>
        <dbReference type="EMBL" id="TPX30812.1"/>
    </source>
</evidence>
<evidence type="ECO:0000256" key="1">
    <source>
        <dbReference type="ARBA" id="ARBA00009156"/>
    </source>
</evidence>
<evidence type="ECO:0000313" key="10">
    <source>
        <dbReference type="Proteomes" id="UP000319731"/>
    </source>
</evidence>
<comment type="similarity">
    <text evidence="1 6">Belongs to the FGGY kinase family.</text>
</comment>
<dbReference type="InterPro" id="IPR018484">
    <property type="entry name" value="FGGY_N"/>
</dbReference>
<dbReference type="EMBL" id="QEAO01000056">
    <property type="protein sequence ID" value="TPX30812.1"/>
    <property type="molecule type" value="Genomic_DNA"/>
</dbReference>
<dbReference type="SUPFAM" id="SSF53067">
    <property type="entry name" value="Actin-like ATPase domain"/>
    <property type="match status" value="2"/>
</dbReference>
<dbReference type="GeneID" id="42006941"/>
<dbReference type="GO" id="GO:0005997">
    <property type="term" value="P:xylulose metabolic process"/>
    <property type="evidence" value="ECO:0007669"/>
    <property type="project" value="TreeGrafter"/>
</dbReference>
<dbReference type="RefSeq" id="XP_031022392.1">
    <property type="nucleotide sequence ID" value="XM_031171644.1"/>
</dbReference>
<accession>A0A507BT55</accession>
<proteinExistence type="inferred from homology"/>
<name>A0A507BT55_9FUNG</name>
<dbReference type="Pfam" id="PF02782">
    <property type="entry name" value="FGGY_C"/>
    <property type="match status" value="1"/>
</dbReference>
<keyword evidence="6" id="KW-0547">Nucleotide-binding</keyword>
<dbReference type="FunFam" id="3.30.420.40:FF:000118">
    <property type="entry name" value="Xylulose kinase 2"/>
    <property type="match status" value="1"/>
</dbReference>
<keyword evidence="3 6" id="KW-0808">Transferase</keyword>
<keyword evidence="10" id="KW-1185">Reference proteome</keyword>
<evidence type="ECO:0000256" key="2">
    <source>
        <dbReference type="ARBA" id="ARBA00022629"/>
    </source>
</evidence>
<dbReference type="AlphaFoldDB" id="A0A507BT55"/>
<evidence type="ECO:0000259" key="8">
    <source>
        <dbReference type="Pfam" id="PF02782"/>
    </source>
</evidence>
<dbReference type="STRING" id="1806994.A0A507BT55"/>
<dbReference type="Pfam" id="PF00370">
    <property type="entry name" value="FGGY_N"/>
    <property type="match status" value="1"/>
</dbReference>
<comment type="caution">
    <text evidence="9">The sequence shown here is derived from an EMBL/GenBank/DDBJ whole genome shotgun (WGS) entry which is preliminary data.</text>
</comment>
<dbReference type="InterPro" id="IPR043129">
    <property type="entry name" value="ATPase_NBD"/>
</dbReference>
<feature type="domain" description="Carbohydrate kinase FGGY C-terminal" evidence="8">
    <location>
        <begin position="288"/>
        <end position="468"/>
    </location>
</feature>
<keyword evidence="2 6" id="KW-0859">Xylose metabolism</keyword>
<evidence type="ECO:0000259" key="7">
    <source>
        <dbReference type="Pfam" id="PF00370"/>
    </source>
</evidence>
<organism evidence="9 10">
    <name type="scientific">Synchytrium microbalum</name>
    <dbReference type="NCBI Taxonomy" id="1806994"/>
    <lineage>
        <taxon>Eukaryota</taxon>
        <taxon>Fungi</taxon>
        <taxon>Fungi incertae sedis</taxon>
        <taxon>Chytridiomycota</taxon>
        <taxon>Chytridiomycota incertae sedis</taxon>
        <taxon>Chytridiomycetes</taxon>
        <taxon>Synchytriales</taxon>
        <taxon>Synchytriaceae</taxon>
        <taxon>Synchytrium</taxon>
    </lineage>
</organism>
<dbReference type="OrthoDB" id="1728974at2759"/>
<evidence type="ECO:0000256" key="4">
    <source>
        <dbReference type="ARBA" id="ARBA00022777"/>
    </source>
</evidence>
<keyword evidence="6" id="KW-0119">Carbohydrate metabolism</keyword>
<keyword evidence="6" id="KW-0067">ATP-binding</keyword>
<gene>
    <name evidence="9" type="ORF">SmJEL517_g05718</name>
</gene>
<keyword evidence="4 6" id="KW-0418">Kinase</keyword>